<gene>
    <name evidence="9" type="ORF">BAE44_0010434</name>
</gene>
<dbReference type="SMART" id="SM00220">
    <property type="entry name" value="S_TKc"/>
    <property type="match status" value="1"/>
</dbReference>
<accession>A0A1E5VTU7</accession>
<dbReference type="InterPro" id="IPR050117">
    <property type="entry name" value="MAPK"/>
</dbReference>
<evidence type="ECO:0000313" key="9">
    <source>
        <dbReference type="EMBL" id="OEL28548.1"/>
    </source>
</evidence>
<reference evidence="9 10" key="1">
    <citation type="submission" date="2016-09" db="EMBL/GenBank/DDBJ databases">
        <title>The draft genome of Dichanthelium oligosanthes: A C3 panicoid grass species.</title>
        <authorList>
            <person name="Studer A.J."/>
            <person name="Schnable J.C."/>
            <person name="Brutnell T.P."/>
        </authorList>
    </citation>
    <scope>NUCLEOTIDE SEQUENCE [LARGE SCALE GENOMIC DNA]</scope>
    <source>
        <strain evidence="10">cv. Kellogg 1175</strain>
        <tissue evidence="9">Leaf</tissue>
    </source>
</reference>
<dbReference type="FunFam" id="1.10.510.10:FF:000624">
    <property type="entry name" value="Mitogen-activated protein kinase"/>
    <property type="match status" value="1"/>
</dbReference>
<protein>
    <submittedName>
        <fullName evidence="9">Mitogen-activated protein kinase 6</fullName>
    </submittedName>
</protein>
<dbReference type="InterPro" id="IPR000719">
    <property type="entry name" value="Prot_kinase_dom"/>
</dbReference>
<dbReference type="EMBL" id="LWDX02029754">
    <property type="protein sequence ID" value="OEL28548.1"/>
    <property type="molecule type" value="Genomic_DNA"/>
</dbReference>
<keyword evidence="2" id="KW-0723">Serine/threonine-protein kinase</keyword>
<evidence type="ECO:0000313" key="10">
    <source>
        <dbReference type="Proteomes" id="UP000095767"/>
    </source>
</evidence>
<evidence type="ECO:0000256" key="5">
    <source>
        <dbReference type="ARBA" id="ARBA00022777"/>
    </source>
</evidence>
<keyword evidence="4" id="KW-0547">Nucleotide-binding</keyword>
<sequence length="321" mass="36880">MFLCVSLFPSYICSAAVNSETGEEVAIKKVGNAFDNHIDAKRTLREIKLLRHMDHENVRMCDGCLLPVTAFGILALKDVIRPPSRENFNDVYIVTELMDTDLHQIIRSNQSLTDDHCQYFLYQLLRGLKYVHSANILHRDLKPSNLFLNANCDLKIADFGLARTTSETDLMTEYVVTRWYRAPELLLNCSQYTAAIDVWSVGCILGSPDDASLGFLRSDNAKRYMKQLPQFPRQDFRLRFRNMSPGAVDLLERMLVFDPSRRITVDEALHHPYLASLHDINEEPTCPAPFSFDFEQPSFTEAHIKELIWRESLAFNPDPPY</sequence>
<name>A0A1E5VTU7_9POAL</name>
<proteinExistence type="inferred from homology"/>
<dbReference type="GO" id="GO:0004674">
    <property type="term" value="F:protein serine/threonine kinase activity"/>
    <property type="evidence" value="ECO:0007669"/>
    <property type="project" value="UniProtKB-KW"/>
</dbReference>
<keyword evidence="5 9" id="KW-0418">Kinase</keyword>
<dbReference type="InterPro" id="IPR011009">
    <property type="entry name" value="Kinase-like_dom_sf"/>
</dbReference>
<keyword evidence="7" id="KW-0732">Signal</keyword>
<evidence type="ECO:0000256" key="3">
    <source>
        <dbReference type="ARBA" id="ARBA00022679"/>
    </source>
</evidence>
<dbReference type="SUPFAM" id="SSF56112">
    <property type="entry name" value="Protein kinase-like (PK-like)"/>
    <property type="match status" value="1"/>
</dbReference>
<dbReference type="AlphaFoldDB" id="A0A1E5VTU7"/>
<dbReference type="PROSITE" id="PS00108">
    <property type="entry name" value="PROTEIN_KINASE_ST"/>
    <property type="match status" value="1"/>
</dbReference>
<keyword evidence="6" id="KW-0067">ATP-binding</keyword>
<dbReference type="InterPro" id="IPR008271">
    <property type="entry name" value="Ser/Thr_kinase_AS"/>
</dbReference>
<comment type="caution">
    <text evidence="9">The sequence shown here is derived from an EMBL/GenBank/DDBJ whole genome shotgun (WGS) entry which is preliminary data.</text>
</comment>
<keyword evidence="3" id="KW-0808">Transferase</keyword>
<keyword evidence="10" id="KW-1185">Reference proteome</keyword>
<feature type="domain" description="Protein kinase" evidence="8">
    <location>
        <begin position="1"/>
        <end position="274"/>
    </location>
</feature>
<feature type="signal peptide" evidence="7">
    <location>
        <begin position="1"/>
        <end position="15"/>
    </location>
</feature>
<evidence type="ECO:0000256" key="4">
    <source>
        <dbReference type="ARBA" id="ARBA00022741"/>
    </source>
</evidence>
<dbReference type="STRING" id="888268.A0A1E5VTU7"/>
<dbReference type="PROSITE" id="PS50011">
    <property type="entry name" value="PROTEIN_KINASE_DOM"/>
    <property type="match status" value="1"/>
</dbReference>
<feature type="chain" id="PRO_5012768764" evidence="7">
    <location>
        <begin position="16"/>
        <end position="321"/>
    </location>
</feature>
<organism evidence="9 10">
    <name type="scientific">Dichanthelium oligosanthes</name>
    <dbReference type="NCBI Taxonomy" id="888268"/>
    <lineage>
        <taxon>Eukaryota</taxon>
        <taxon>Viridiplantae</taxon>
        <taxon>Streptophyta</taxon>
        <taxon>Embryophyta</taxon>
        <taxon>Tracheophyta</taxon>
        <taxon>Spermatophyta</taxon>
        <taxon>Magnoliopsida</taxon>
        <taxon>Liliopsida</taxon>
        <taxon>Poales</taxon>
        <taxon>Poaceae</taxon>
        <taxon>PACMAD clade</taxon>
        <taxon>Panicoideae</taxon>
        <taxon>Panicodae</taxon>
        <taxon>Paniceae</taxon>
        <taxon>Dichantheliinae</taxon>
        <taxon>Dichanthelium</taxon>
    </lineage>
</organism>
<evidence type="ECO:0000256" key="2">
    <source>
        <dbReference type="ARBA" id="ARBA00022527"/>
    </source>
</evidence>
<evidence type="ECO:0000256" key="1">
    <source>
        <dbReference type="ARBA" id="ARBA00008832"/>
    </source>
</evidence>
<dbReference type="Pfam" id="PF00069">
    <property type="entry name" value="Pkinase"/>
    <property type="match status" value="1"/>
</dbReference>
<dbReference type="PANTHER" id="PTHR24055">
    <property type="entry name" value="MITOGEN-ACTIVATED PROTEIN KINASE"/>
    <property type="match status" value="1"/>
</dbReference>
<dbReference type="FunFam" id="3.30.200.20:FF:000046">
    <property type="entry name" value="Mitogen-activated protein kinase"/>
    <property type="match status" value="1"/>
</dbReference>
<dbReference type="OrthoDB" id="192887at2759"/>
<evidence type="ECO:0000259" key="8">
    <source>
        <dbReference type="PROSITE" id="PS50011"/>
    </source>
</evidence>
<dbReference type="Proteomes" id="UP000095767">
    <property type="component" value="Unassembled WGS sequence"/>
</dbReference>
<comment type="similarity">
    <text evidence="1">Belongs to the protein kinase superfamily. CMGC Ser/Thr protein kinase family. MAP kinase subfamily.</text>
</comment>
<dbReference type="Gene3D" id="3.30.200.20">
    <property type="entry name" value="Phosphorylase Kinase, domain 1"/>
    <property type="match status" value="2"/>
</dbReference>
<dbReference type="GO" id="GO:0005524">
    <property type="term" value="F:ATP binding"/>
    <property type="evidence" value="ECO:0007669"/>
    <property type="project" value="UniProtKB-KW"/>
</dbReference>
<dbReference type="Gene3D" id="1.10.510.10">
    <property type="entry name" value="Transferase(Phosphotransferase) domain 1"/>
    <property type="match status" value="2"/>
</dbReference>
<evidence type="ECO:0000256" key="7">
    <source>
        <dbReference type="SAM" id="SignalP"/>
    </source>
</evidence>
<evidence type="ECO:0000256" key="6">
    <source>
        <dbReference type="ARBA" id="ARBA00022840"/>
    </source>
</evidence>